<dbReference type="InterPro" id="IPR001584">
    <property type="entry name" value="Integrase_cat-core"/>
</dbReference>
<evidence type="ECO:0000313" key="2">
    <source>
        <dbReference type="EMBL" id="GGV05447.1"/>
    </source>
</evidence>
<dbReference type="GO" id="GO:0015074">
    <property type="term" value="P:DNA integration"/>
    <property type="evidence" value="ECO:0007669"/>
    <property type="project" value="InterPro"/>
</dbReference>
<dbReference type="PROSITE" id="PS50994">
    <property type="entry name" value="INTEGRASE"/>
    <property type="match status" value="1"/>
</dbReference>
<accession>A0A8H9I0S3</accession>
<reference evidence="2" key="1">
    <citation type="journal article" date="2014" name="Int. J. Syst. Evol. Microbiol.">
        <title>Complete genome sequence of Corynebacterium casei LMG S-19264T (=DSM 44701T), isolated from a smear-ripened cheese.</title>
        <authorList>
            <consortium name="US DOE Joint Genome Institute (JGI-PGF)"/>
            <person name="Walter F."/>
            <person name="Albersmeier A."/>
            <person name="Kalinowski J."/>
            <person name="Ruckert C."/>
        </authorList>
    </citation>
    <scope>NUCLEOTIDE SEQUENCE</scope>
    <source>
        <strain evidence="2">JCM 4434</strain>
    </source>
</reference>
<evidence type="ECO:0000259" key="1">
    <source>
        <dbReference type="PROSITE" id="PS50994"/>
    </source>
</evidence>
<proteinExistence type="predicted"/>
<dbReference type="Gene3D" id="3.30.420.10">
    <property type="entry name" value="Ribonuclease H-like superfamily/Ribonuclease H"/>
    <property type="match status" value="1"/>
</dbReference>
<sequence length="291" mass="33451">MRLLVRPDTVLRWHRDLVARRHAARSWPKRPGRPRTVRSIRALVLRLAAENPAWGYRRLHSELLVLGVKVAASTVWEILKEAGIPPAPERTSSTWANCLRSQADALLACDFFETVTLSGARLHVLAVIEHTNRRIRILGATAHPTASWVTQAAKNLAMDLEDAGRRARYMIRDRDGKFSELFDAVLKDAEIQVVFGGVRIPRMNSLMERWIQTCRRELLDRTLIWDQRHLLHALREFEKFYNDHRPHQGIANARPLCALPRPIDNPKQIARLDIRRTDRLGGLLHGYQHVA</sequence>
<name>A0A1E7NAY1_KITAU</name>
<organism evidence="3 4">
    <name type="scientific">Kitasatospora aureofaciens</name>
    <name type="common">Streptomyces aureofaciens</name>
    <dbReference type="NCBI Taxonomy" id="1894"/>
    <lineage>
        <taxon>Bacteria</taxon>
        <taxon>Bacillati</taxon>
        <taxon>Actinomycetota</taxon>
        <taxon>Actinomycetes</taxon>
        <taxon>Kitasatosporales</taxon>
        <taxon>Streptomycetaceae</taxon>
        <taxon>Kitasatospora</taxon>
    </lineage>
</organism>
<dbReference type="InterPro" id="IPR036397">
    <property type="entry name" value="RNaseH_sf"/>
</dbReference>
<dbReference type="RefSeq" id="WP_063737833.1">
    <property type="nucleotide sequence ID" value="NZ_BMUB01000036.1"/>
</dbReference>
<dbReference type="GO" id="GO:0003676">
    <property type="term" value="F:nucleic acid binding"/>
    <property type="evidence" value="ECO:0007669"/>
    <property type="project" value="InterPro"/>
</dbReference>
<dbReference type="Proteomes" id="UP000610124">
    <property type="component" value="Unassembled WGS sequence"/>
</dbReference>
<dbReference type="GeneID" id="97489917"/>
<dbReference type="EMBL" id="JPRF03000018">
    <property type="protein sequence ID" value="OEV37818.1"/>
    <property type="molecule type" value="Genomic_DNA"/>
</dbReference>
<dbReference type="SUPFAM" id="SSF46689">
    <property type="entry name" value="Homeodomain-like"/>
    <property type="match status" value="1"/>
</dbReference>
<comment type="caution">
    <text evidence="3">The sequence shown here is derived from an EMBL/GenBank/DDBJ whole genome shotgun (WGS) entry which is preliminary data.</text>
</comment>
<dbReference type="SUPFAM" id="SSF53098">
    <property type="entry name" value="Ribonuclease H-like"/>
    <property type="match status" value="1"/>
</dbReference>
<keyword evidence="4" id="KW-1185">Reference proteome</keyword>
<reference evidence="4" key="4">
    <citation type="submission" date="2016-08" db="EMBL/GenBank/DDBJ databases">
        <title>Sequencing, assembly and comparative genomics of S. aureofaciens ATCC 10762.</title>
        <authorList>
            <person name="Gradnigo J.S."/>
            <person name="Johnson N."/>
            <person name="Somerville G.A."/>
        </authorList>
    </citation>
    <scope>NUCLEOTIDE SEQUENCE [LARGE SCALE GENOMIC DNA]</scope>
    <source>
        <strain evidence="4">ATCC 10762 / DSM 40127 / CCM 3239 / JCM 4008 / LMG 5968 / NBRC 12843 / NCIMB 8234 / A-377</strain>
    </source>
</reference>
<dbReference type="InterPro" id="IPR012337">
    <property type="entry name" value="RNaseH-like_sf"/>
</dbReference>
<dbReference type="InterPro" id="IPR009057">
    <property type="entry name" value="Homeodomain-like_sf"/>
</dbReference>
<dbReference type="Pfam" id="PF13683">
    <property type="entry name" value="rve_3"/>
    <property type="match status" value="1"/>
</dbReference>
<reference evidence="3" key="3">
    <citation type="submission" date="2016-08" db="EMBL/GenBank/DDBJ databases">
        <title>Sequencing, Assembly and Comparative Genomics of S. aureofaciens ATCC 10762.</title>
        <authorList>
            <person name="Gradnigo J.S."/>
            <person name="Johnson N."/>
            <person name="Somerville G.A."/>
        </authorList>
    </citation>
    <scope>NUCLEOTIDE SEQUENCE [LARGE SCALE GENOMIC DNA]</scope>
    <source>
        <strain evidence="3">ATCC 10762</strain>
    </source>
</reference>
<dbReference type="EMBL" id="BMUB01000036">
    <property type="protein sequence ID" value="GGV05447.1"/>
    <property type="molecule type" value="Genomic_DNA"/>
</dbReference>
<reference evidence="2" key="5">
    <citation type="submission" date="2020-09" db="EMBL/GenBank/DDBJ databases">
        <authorList>
            <person name="Sun Q."/>
            <person name="Ohkuma M."/>
        </authorList>
    </citation>
    <scope>NUCLEOTIDE SEQUENCE</scope>
    <source>
        <strain evidence="2">JCM 4434</strain>
    </source>
</reference>
<dbReference type="Proteomes" id="UP000037395">
    <property type="component" value="Unassembled WGS sequence"/>
</dbReference>
<accession>A0A1E7NAY1</accession>
<evidence type="ECO:0000313" key="3">
    <source>
        <dbReference type="EMBL" id="OEV37818.1"/>
    </source>
</evidence>
<protein>
    <submittedName>
        <fullName evidence="3">Integrase</fullName>
    </submittedName>
    <submittedName>
        <fullName evidence="2">Transposase</fullName>
    </submittedName>
</protein>
<evidence type="ECO:0000313" key="4">
    <source>
        <dbReference type="Proteomes" id="UP000037395"/>
    </source>
</evidence>
<feature type="domain" description="Integrase catalytic" evidence="1">
    <location>
        <begin position="84"/>
        <end position="263"/>
    </location>
</feature>
<reference evidence="3 4" key="2">
    <citation type="submission" date="2014-07" db="EMBL/GenBank/DDBJ databases">
        <authorList>
            <person name="Zhang J.E."/>
            <person name="Yang H."/>
            <person name="Guo J."/>
            <person name="Deng Z."/>
            <person name="Luo H."/>
            <person name="Luo M."/>
            <person name="Zhao B."/>
        </authorList>
    </citation>
    <scope>NUCLEOTIDE SEQUENCE [LARGE SCALE GENOMIC DNA]</scope>
    <source>
        <strain evidence="3">ATCC 10762</strain>
        <strain evidence="4">ATCC 10762 / DSM 40127 / CCM 3239 / JCM 4008 / LMG 5968 / NBRC 12843 / NCIMB 8234 / A-377</strain>
    </source>
</reference>
<dbReference type="AlphaFoldDB" id="A0A1E7NAY1"/>
<gene>
    <name evidence="2" type="ORF">GCM10010502_70440</name>
    <name evidence="3" type="ORF">HS99_0024840</name>
</gene>